<dbReference type="InterPro" id="IPR029058">
    <property type="entry name" value="AB_hydrolase_fold"/>
</dbReference>
<gene>
    <name evidence="3" type="ORF">RQX22_07115</name>
</gene>
<dbReference type="NCBIfam" id="TIGR00976">
    <property type="entry name" value="CocE_NonD"/>
    <property type="match status" value="1"/>
</dbReference>
<evidence type="ECO:0000259" key="2">
    <source>
        <dbReference type="SMART" id="SM00939"/>
    </source>
</evidence>
<comment type="caution">
    <text evidence="3">The sequence shown here is derived from an EMBL/GenBank/DDBJ whole genome shotgun (WGS) entry which is preliminary data.</text>
</comment>
<organism evidence="3 4">
    <name type="scientific">Sphingosinicella rhizophila</name>
    <dbReference type="NCBI Taxonomy" id="3050082"/>
    <lineage>
        <taxon>Bacteria</taxon>
        <taxon>Pseudomonadati</taxon>
        <taxon>Pseudomonadota</taxon>
        <taxon>Alphaproteobacteria</taxon>
        <taxon>Sphingomonadales</taxon>
        <taxon>Sphingosinicellaceae</taxon>
        <taxon>Sphingosinicella</taxon>
    </lineage>
</organism>
<dbReference type="InterPro" id="IPR005674">
    <property type="entry name" value="CocE/Ser_esterase"/>
</dbReference>
<keyword evidence="1 3" id="KW-0378">Hydrolase</keyword>
<accession>A0ABU3Q5Y2</accession>
<dbReference type="PANTHER" id="PTHR43056:SF10">
    <property type="entry name" value="COCE_NOND FAMILY, PUTATIVE (AFU_ORTHOLOGUE AFUA_7G00600)-RELATED"/>
    <property type="match status" value="1"/>
</dbReference>
<reference evidence="3 4" key="1">
    <citation type="submission" date="2023-05" db="EMBL/GenBank/DDBJ databases">
        <authorList>
            <person name="Guo Y."/>
        </authorList>
    </citation>
    <scope>NUCLEOTIDE SEQUENCE [LARGE SCALE GENOMIC DNA]</scope>
    <source>
        <strain evidence="3 4">GR2756</strain>
    </source>
</reference>
<dbReference type="Proteomes" id="UP001259572">
    <property type="component" value="Unassembled WGS sequence"/>
</dbReference>
<dbReference type="EMBL" id="JAVUPU010000003">
    <property type="protein sequence ID" value="MDT9598712.1"/>
    <property type="molecule type" value="Genomic_DNA"/>
</dbReference>
<dbReference type="SUPFAM" id="SSF53474">
    <property type="entry name" value="alpha/beta-Hydrolases"/>
    <property type="match status" value="1"/>
</dbReference>
<name>A0ABU3Q5Y2_9SPHN</name>
<dbReference type="Gene3D" id="2.60.120.260">
    <property type="entry name" value="Galactose-binding domain-like"/>
    <property type="match status" value="1"/>
</dbReference>
<sequence length="642" mass="71542">MKTCSSPNGGLPLLRDIAPHLERALSVGTLPPRKFDQSSVRCETLMMSMRDGTRLATDLYLPPVKKAPAVVVRTPYDRMGEERHYVGSLFALASRGYVVVSQDLRGTGQSEPDVWDYYMYDQEDGYDCIEWVTEQPWYDGFIASFGGSYVGQTQWQMAMHPCMTTIVPHVSGLGFATSSARLHMFLNAYAKTVGKGEGRLNISYTDAERLMVEETLATGYFNEPIELSLPPRLKELFPNLQNLPVKEAQEQLWAHYCSLGCAGRAKFVHDALDIREVTMPDVEKLDQFFGQNISHDRHTLPHTSPAELVASIKAPPLFRTSWYDWFFNDALETFRRVQADGKADIAARARLIISPHSHNTLGYKEGLATSPELSLISDNLALVDLLTRWYDAVREDRVSEWPTVIYYLMGANIWCTSETWPPREARESRLYLSADGGLFEHAPTGDGFSTQFDYDPADPAPTLGGNLVSSVIAPGSVDVSGAQQRPDVISFTSPVLAEDMDIVGHLKMVLHASSTAVDTDFVVRLTDVFPDGRAIQLQNGILRARYRDLPEAATLLEPGAIYELEVDMWATANRFEAGHRVRIDISSADFPHYDRNTNTGGLSDTPIVARQTIFHDAARPSHLVFGLIGDAPKWAAAEERTR</sequence>
<proteinExistence type="predicted"/>
<dbReference type="Pfam" id="PF02129">
    <property type="entry name" value="Peptidase_S15"/>
    <property type="match status" value="1"/>
</dbReference>
<dbReference type="InterPro" id="IPR008979">
    <property type="entry name" value="Galactose-bd-like_sf"/>
</dbReference>
<dbReference type="InterPro" id="IPR000383">
    <property type="entry name" value="Xaa-Pro-like_dom"/>
</dbReference>
<feature type="domain" description="Xaa-Pro dipeptidyl-peptidase C-terminal" evidence="2">
    <location>
        <begin position="387"/>
        <end position="624"/>
    </location>
</feature>
<dbReference type="SMART" id="SM00939">
    <property type="entry name" value="PepX_C"/>
    <property type="match status" value="1"/>
</dbReference>
<evidence type="ECO:0000256" key="1">
    <source>
        <dbReference type="ARBA" id="ARBA00022801"/>
    </source>
</evidence>
<dbReference type="PANTHER" id="PTHR43056">
    <property type="entry name" value="PEPTIDASE S9 PROLYL OLIGOPEPTIDASE"/>
    <property type="match status" value="1"/>
</dbReference>
<dbReference type="SUPFAM" id="SSF49785">
    <property type="entry name" value="Galactose-binding domain-like"/>
    <property type="match status" value="1"/>
</dbReference>
<evidence type="ECO:0000313" key="4">
    <source>
        <dbReference type="Proteomes" id="UP001259572"/>
    </source>
</evidence>
<dbReference type="InterPro" id="IPR013736">
    <property type="entry name" value="Xaa-Pro_dipept_C"/>
</dbReference>
<dbReference type="RefSeq" id="WP_315724999.1">
    <property type="nucleotide sequence ID" value="NZ_JAVUPU010000003.1"/>
</dbReference>
<keyword evidence="4" id="KW-1185">Reference proteome</keyword>
<dbReference type="Gene3D" id="3.40.50.1820">
    <property type="entry name" value="alpha/beta hydrolase"/>
    <property type="match status" value="2"/>
</dbReference>
<dbReference type="GO" id="GO:0016787">
    <property type="term" value="F:hydrolase activity"/>
    <property type="evidence" value="ECO:0007669"/>
    <property type="project" value="UniProtKB-KW"/>
</dbReference>
<dbReference type="InterPro" id="IPR050585">
    <property type="entry name" value="Xaa-Pro_dipeptidyl-ppase/CocE"/>
</dbReference>
<evidence type="ECO:0000313" key="3">
    <source>
        <dbReference type="EMBL" id="MDT9598712.1"/>
    </source>
</evidence>
<protein>
    <submittedName>
        <fullName evidence="3">CocE/NonD family hydrolase</fullName>
    </submittedName>
</protein>
<dbReference type="Pfam" id="PF08530">
    <property type="entry name" value="PepX_C"/>
    <property type="match status" value="1"/>
</dbReference>